<dbReference type="Pfam" id="PF00990">
    <property type="entry name" value="GGDEF"/>
    <property type="match status" value="1"/>
</dbReference>
<dbReference type="InterPro" id="IPR035919">
    <property type="entry name" value="EAL_sf"/>
</dbReference>
<proteinExistence type="predicted"/>
<dbReference type="InterPro" id="IPR000160">
    <property type="entry name" value="GGDEF_dom"/>
</dbReference>
<evidence type="ECO:0000259" key="2">
    <source>
        <dbReference type="PROSITE" id="PS50887"/>
    </source>
</evidence>
<dbReference type="InterPro" id="IPR029787">
    <property type="entry name" value="Nucleotide_cyclase"/>
</dbReference>
<dbReference type="EMBL" id="FMUR01000016">
    <property type="protein sequence ID" value="SCY42461.1"/>
    <property type="molecule type" value="Genomic_DNA"/>
</dbReference>
<reference evidence="4" key="1">
    <citation type="submission" date="2016-10" db="EMBL/GenBank/DDBJ databases">
        <authorList>
            <person name="Varghese N."/>
            <person name="Submissions S."/>
        </authorList>
    </citation>
    <scope>NUCLEOTIDE SEQUENCE [LARGE SCALE GENOMIC DNA]</scope>
    <source>
        <strain evidence="4">XBD2006</strain>
    </source>
</reference>
<dbReference type="STRING" id="185008.bhn_I2183"/>
<evidence type="ECO:0000259" key="1">
    <source>
        <dbReference type="PROSITE" id="PS50883"/>
    </source>
</evidence>
<organism evidence="3 4">
    <name type="scientific">Butyrivibrio hungatei</name>
    <dbReference type="NCBI Taxonomy" id="185008"/>
    <lineage>
        <taxon>Bacteria</taxon>
        <taxon>Bacillati</taxon>
        <taxon>Bacillota</taxon>
        <taxon>Clostridia</taxon>
        <taxon>Lachnospirales</taxon>
        <taxon>Lachnospiraceae</taxon>
        <taxon>Butyrivibrio</taxon>
    </lineage>
</organism>
<dbReference type="Pfam" id="PF00563">
    <property type="entry name" value="EAL"/>
    <property type="match status" value="1"/>
</dbReference>
<dbReference type="InterPro" id="IPR029016">
    <property type="entry name" value="GAF-like_dom_sf"/>
</dbReference>
<dbReference type="Proteomes" id="UP000183047">
    <property type="component" value="Unassembled WGS sequence"/>
</dbReference>
<dbReference type="SUPFAM" id="SSF55073">
    <property type="entry name" value="Nucleotide cyclase"/>
    <property type="match status" value="1"/>
</dbReference>
<dbReference type="SUPFAM" id="SSF141868">
    <property type="entry name" value="EAL domain-like"/>
    <property type="match status" value="1"/>
</dbReference>
<dbReference type="SMART" id="SM00052">
    <property type="entry name" value="EAL"/>
    <property type="match status" value="1"/>
</dbReference>
<evidence type="ECO:0000313" key="3">
    <source>
        <dbReference type="EMBL" id="SCY42461.1"/>
    </source>
</evidence>
<feature type="domain" description="EAL" evidence="1">
    <location>
        <begin position="638"/>
        <end position="901"/>
    </location>
</feature>
<dbReference type="CDD" id="cd01949">
    <property type="entry name" value="GGDEF"/>
    <property type="match status" value="1"/>
</dbReference>
<dbReference type="NCBIfam" id="TIGR00254">
    <property type="entry name" value="GGDEF"/>
    <property type="match status" value="1"/>
</dbReference>
<dbReference type="Gene3D" id="3.30.70.270">
    <property type="match status" value="1"/>
</dbReference>
<feature type="domain" description="GGDEF" evidence="2">
    <location>
        <begin position="497"/>
        <end position="629"/>
    </location>
</feature>
<dbReference type="SUPFAM" id="SSF55781">
    <property type="entry name" value="GAF domain-like"/>
    <property type="match status" value="1"/>
</dbReference>
<dbReference type="AlphaFoldDB" id="A0A1G5FTF4"/>
<dbReference type="PROSITE" id="PS50883">
    <property type="entry name" value="EAL"/>
    <property type="match status" value="1"/>
</dbReference>
<dbReference type="PROSITE" id="PS50887">
    <property type="entry name" value="GGDEF"/>
    <property type="match status" value="1"/>
</dbReference>
<name>A0A1G5FTF4_9FIRM</name>
<dbReference type="InterPro" id="IPR001633">
    <property type="entry name" value="EAL_dom"/>
</dbReference>
<dbReference type="PANTHER" id="PTHR44757">
    <property type="entry name" value="DIGUANYLATE CYCLASE DGCP"/>
    <property type="match status" value="1"/>
</dbReference>
<evidence type="ECO:0000313" key="4">
    <source>
        <dbReference type="Proteomes" id="UP000183047"/>
    </source>
</evidence>
<dbReference type="SMART" id="SM00267">
    <property type="entry name" value="GGDEF"/>
    <property type="match status" value="1"/>
</dbReference>
<protein>
    <submittedName>
        <fullName evidence="3">Diguanylate cyclase (GGDEF) domain-containing protein</fullName>
    </submittedName>
</protein>
<keyword evidence="4" id="KW-1185">Reference proteome</keyword>
<dbReference type="CDD" id="cd01948">
    <property type="entry name" value="EAL"/>
    <property type="match status" value="1"/>
</dbReference>
<dbReference type="PANTHER" id="PTHR44757:SF2">
    <property type="entry name" value="BIOFILM ARCHITECTURE MAINTENANCE PROTEIN MBAA"/>
    <property type="match status" value="1"/>
</dbReference>
<dbReference type="Gene3D" id="3.30.450.40">
    <property type="match status" value="1"/>
</dbReference>
<dbReference type="InterPro" id="IPR043128">
    <property type="entry name" value="Rev_trsase/Diguanyl_cyclase"/>
</dbReference>
<dbReference type="Gene3D" id="3.20.20.450">
    <property type="entry name" value="EAL domain"/>
    <property type="match status" value="1"/>
</dbReference>
<sequence length="901" mass="102415">MDTINAANKGSSSISGALGSFTPKYSDEMQAWQDKFCEMAGIYALCLDPEGVPFSKFSGNPHEIEIIRKYVTEQRIKSIHKRVSEGDLEDQAVEITEIPNLRLAAVAVKSGNTTAAVWIVCGVFTDFEYDSEYFHLEPIESFGYRTSESKFYKTLDILRTTLDILIKLEASRSKAVAVSEESRQQELEMTNSFRRAETMTEVVSLLDSDDTIEEIMVEILKKLCTYLQISNGFTCKVHHNSLMDIVVQWTASGVEKIFPETTDRELCWFLGSEKAVVISSDTTMNAGEREQVENLGIKALVAMPVIINGSALFYACLTENRENRIWSIDDVKFINDAIRVLQTIITKRLQKNSLASSFASLEAVLDNVGSAIYVRDIGTGVLLFANRSFKKNFNKELTENTLVDLFESNIPAKSRSGNYEVHHKDREKWYDVYYTRIKWVDGRPVSLCAIYDITEKKLYQKRIEQQAYTDFLTGLYNRMCCEKDLARYIDEARTKRIHGALMYLDLDDFKHINDSLGHQYGDVLLRDISKAISRIEGITNSCYRMGGDEFVIIVPPESFERLPKIIEEIKNTFATPWYLKDSDYYCTMSMGVVKYPDHGDNVSELIRKSDVAMYEAKKSGKNRIAEYSDNIDSSSIHRLDLEKNMYDAITKSCSEFEVYFQPVISEPIDNKSGRKQYKHVGAEALVRWNSSKLGFLSPDEFVPLAEYLGLITPIGNHVLKKACECCRQWNESGTGEYAVSVNLSVVQIMQNDIVDVIRKNIEENHINPRNLVLELTERLAINDLARTKQTLLDIKALGVRLALDDFGTGYSALSSIRALPFDIIKVDQNFAKDLAEDDYSQAFIRMMAELGKAINAEICVEGIETQAQLDAIKGMGVKYVQGYYYDKPMRRVAFEEKYVYN</sequence>
<dbReference type="InterPro" id="IPR035965">
    <property type="entry name" value="PAS-like_dom_sf"/>
</dbReference>
<gene>
    <name evidence="3" type="ORF">SAMN02910451_02555</name>
</gene>
<dbReference type="Gene3D" id="3.30.450.20">
    <property type="entry name" value="PAS domain"/>
    <property type="match status" value="1"/>
</dbReference>
<accession>A0A1G5FTF4</accession>
<dbReference type="InterPro" id="IPR052155">
    <property type="entry name" value="Biofilm_reg_signaling"/>
</dbReference>
<dbReference type="SUPFAM" id="SSF55785">
    <property type="entry name" value="PYP-like sensor domain (PAS domain)"/>
    <property type="match status" value="1"/>
</dbReference>